<name>A0A1G7RWS8_9BACT</name>
<gene>
    <name evidence="2" type="ORF">SAMN04487901_101124</name>
</gene>
<feature type="domain" description="Glycosyl transferase family 25" evidence="1">
    <location>
        <begin position="6"/>
        <end position="183"/>
    </location>
</feature>
<evidence type="ECO:0000313" key="3">
    <source>
        <dbReference type="Proteomes" id="UP000198779"/>
    </source>
</evidence>
<reference evidence="3" key="1">
    <citation type="submission" date="2016-10" db="EMBL/GenBank/DDBJ databases">
        <authorList>
            <person name="Varghese N."/>
            <person name="Submissions S."/>
        </authorList>
    </citation>
    <scope>NUCLEOTIDE SEQUENCE [LARGE SCALE GENOMIC DNA]</scope>
    <source>
        <strain evidence="3">BP1-148</strain>
    </source>
</reference>
<sequence length="243" mass="28286">MRFDRMTRILVIHAASLKERGEHIDRMLKGMGLEYEFIAEADRDLLTDELMDRYLADGPEKMREKLSTASCTIKHFIACEKVLEAHDDGALILEDDIVLHKDFQSLFGRCMSEYQQHHADSPILISLEDSSLRFVPRSQRTKGQMLYPAEKGRMAGAYYVNKQACQAIIDSLKAERCRIPIDHYHNLLMSRGLIQCLWAQPAMATQGSFMGVFGSSLSKRNDRMIKLRWIFKKNYKRFLYWLR</sequence>
<keyword evidence="2" id="KW-0808">Transferase</keyword>
<dbReference type="AlphaFoldDB" id="A0A1G7RWS8"/>
<protein>
    <submittedName>
        <fullName evidence="2">Glycosyl transferase, family 25</fullName>
    </submittedName>
</protein>
<dbReference type="GO" id="GO:0016740">
    <property type="term" value="F:transferase activity"/>
    <property type="evidence" value="ECO:0007669"/>
    <property type="project" value="UniProtKB-KW"/>
</dbReference>
<dbReference type="InterPro" id="IPR002654">
    <property type="entry name" value="Glyco_trans_25"/>
</dbReference>
<evidence type="ECO:0000313" key="2">
    <source>
        <dbReference type="EMBL" id="SDG15202.1"/>
    </source>
</evidence>
<dbReference type="EMBL" id="FNCQ01000001">
    <property type="protein sequence ID" value="SDG15202.1"/>
    <property type="molecule type" value="Genomic_DNA"/>
</dbReference>
<dbReference type="STRING" id="645274.SAMN04487901_101124"/>
<proteinExistence type="predicted"/>
<accession>A0A1G7RWS8</accession>
<keyword evidence="3" id="KW-1185">Reference proteome</keyword>
<organism evidence="2 3">
    <name type="scientific">Prevotella communis</name>
    <dbReference type="NCBI Taxonomy" id="2913614"/>
    <lineage>
        <taxon>Bacteria</taxon>
        <taxon>Pseudomonadati</taxon>
        <taxon>Bacteroidota</taxon>
        <taxon>Bacteroidia</taxon>
        <taxon>Bacteroidales</taxon>
        <taxon>Prevotellaceae</taxon>
        <taxon>Prevotella</taxon>
    </lineage>
</organism>
<dbReference type="Proteomes" id="UP000198779">
    <property type="component" value="Unassembled WGS sequence"/>
</dbReference>
<dbReference type="Pfam" id="PF01755">
    <property type="entry name" value="Glyco_transf_25"/>
    <property type="match status" value="1"/>
</dbReference>
<evidence type="ECO:0000259" key="1">
    <source>
        <dbReference type="Pfam" id="PF01755"/>
    </source>
</evidence>